<dbReference type="Proteomes" id="UP000694402">
    <property type="component" value="Unassembled WGS sequence"/>
</dbReference>
<dbReference type="Ensembl" id="ENSOTST00005136573.1">
    <property type="protein sequence ID" value="ENSOTSP00005127013.1"/>
    <property type="gene ID" value="ENSOTSG00005067543.1"/>
</dbReference>
<accession>A0AAZ3QEP1</accession>
<evidence type="ECO:0000313" key="2">
    <source>
        <dbReference type="Ensembl" id="ENSOTSP00005127013.1"/>
    </source>
</evidence>
<reference evidence="2" key="3">
    <citation type="submission" date="2025-09" db="UniProtKB">
        <authorList>
            <consortium name="Ensembl"/>
        </authorList>
    </citation>
    <scope>IDENTIFICATION</scope>
</reference>
<proteinExistence type="predicted"/>
<reference evidence="2" key="2">
    <citation type="submission" date="2025-08" db="UniProtKB">
        <authorList>
            <consortium name="Ensembl"/>
        </authorList>
    </citation>
    <scope>IDENTIFICATION</scope>
</reference>
<dbReference type="AlphaFoldDB" id="A0AAZ3QEP1"/>
<dbReference type="GeneTree" id="ENSGT01120000272133"/>
<feature type="region of interest" description="Disordered" evidence="1">
    <location>
        <begin position="1"/>
        <end position="28"/>
    </location>
</feature>
<dbReference type="GO" id="GO:0003676">
    <property type="term" value="F:nucleic acid binding"/>
    <property type="evidence" value="ECO:0007669"/>
    <property type="project" value="InterPro"/>
</dbReference>
<evidence type="ECO:0000256" key="1">
    <source>
        <dbReference type="SAM" id="MobiDB-lite"/>
    </source>
</evidence>
<reference evidence="3" key="1">
    <citation type="journal article" date="2018" name="PLoS ONE">
        <title>Chinook salmon (Oncorhynchus tshawytscha) genome and transcriptome.</title>
        <authorList>
            <person name="Christensen K.A."/>
            <person name="Leong J.S."/>
            <person name="Sakhrani D."/>
            <person name="Biagi C.A."/>
            <person name="Minkley D.R."/>
            <person name="Withler R.E."/>
            <person name="Rondeau E.B."/>
            <person name="Koop B.F."/>
            <person name="Devlin R.H."/>
        </authorList>
    </citation>
    <scope>NUCLEOTIDE SEQUENCE [LARGE SCALE GENOMIC DNA]</scope>
</reference>
<sequence>MEEVWNLQGLPPSQTEQLGEKHLGQGGDQELNGYSNRALEFLYGDEGQLSLHHSTNQAFMIEWPDGSHSSVKKAHDSPLGVCQNAPKNSQTIRNQILWSDESKIELFGLNAKHHVWRKPGTIPTVEHGGGSIILWGCFSGLVTECPGVAQPEPGLQPDRTSPKRPEKS</sequence>
<dbReference type="Gene3D" id="3.30.420.10">
    <property type="entry name" value="Ribonuclease H-like superfamily/Ribonuclease H"/>
    <property type="match status" value="1"/>
</dbReference>
<name>A0AAZ3QEP1_ONCTS</name>
<evidence type="ECO:0000313" key="3">
    <source>
        <dbReference type="Proteomes" id="UP000694402"/>
    </source>
</evidence>
<organism evidence="2 3">
    <name type="scientific">Oncorhynchus tshawytscha</name>
    <name type="common">Chinook salmon</name>
    <name type="synonym">Salmo tshawytscha</name>
    <dbReference type="NCBI Taxonomy" id="74940"/>
    <lineage>
        <taxon>Eukaryota</taxon>
        <taxon>Metazoa</taxon>
        <taxon>Chordata</taxon>
        <taxon>Craniata</taxon>
        <taxon>Vertebrata</taxon>
        <taxon>Euteleostomi</taxon>
        <taxon>Actinopterygii</taxon>
        <taxon>Neopterygii</taxon>
        <taxon>Teleostei</taxon>
        <taxon>Protacanthopterygii</taxon>
        <taxon>Salmoniformes</taxon>
        <taxon>Salmonidae</taxon>
        <taxon>Salmoninae</taxon>
        <taxon>Oncorhynchus</taxon>
    </lineage>
</organism>
<keyword evidence="3" id="KW-1185">Reference proteome</keyword>
<feature type="region of interest" description="Disordered" evidence="1">
    <location>
        <begin position="148"/>
        <end position="168"/>
    </location>
</feature>
<protein>
    <submittedName>
        <fullName evidence="2">Uncharacterized protein</fullName>
    </submittedName>
</protein>
<dbReference type="InterPro" id="IPR036397">
    <property type="entry name" value="RNaseH_sf"/>
</dbReference>